<evidence type="ECO:0000256" key="10">
    <source>
        <dbReference type="PROSITE-ProRule" id="PRU01193"/>
    </source>
</evidence>
<dbReference type="SMART" id="SM00116">
    <property type="entry name" value="CBS"/>
    <property type="match status" value="2"/>
</dbReference>
<comment type="caution">
    <text evidence="14">The sequence shown here is derived from an EMBL/GenBank/DDBJ whole genome shotgun (WGS) entry which is preliminary data.</text>
</comment>
<dbReference type="EMBL" id="DSGB01000004">
    <property type="protein sequence ID" value="HER95769.1"/>
    <property type="molecule type" value="Genomic_DNA"/>
</dbReference>
<dbReference type="Pfam" id="PF03471">
    <property type="entry name" value="CorC_HlyC"/>
    <property type="match status" value="1"/>
</dbReference>
<feature type="domain" description="CBS" evidence="12">
    <location>
        <begin position="261"/>
        <end position="321"/>
    </location>
</feature>
<sequence length="424" mass="46699">MGVCVLVSALLSGAEAVLQAPLTASVAPEAITRRLQALRARPRHLLLTLQLCNLLANLGAALMAVLLVVQLSWSAHWSSVWVLVATLLGITLLLLVLGEITPRLLASRYAAVLVHRLVGVLWVLQRLFFPIADLLVRLSQQVQQRLRVSERPLSPEELKALAGLNGTAGALSEAERALLASILEFGETTVREVMVSRLDIVALPITATFGEALARIRSSGHSRLPLYAEHLDNIVGILYAKDLLPYLGQADLNQPLDWARLARPPMFVPLSKKLDDLLRDFQRRKTHMAIVVDEYGGTAGLITMEDVLEEIVGDIRDEHDEREPALYVRLDAQTYRVDARMNLDDLVELLGISLDTESFDFETLGGLILHVLGQIPKPGDEVTYGPLQLRVETVDNHRIGQVWVHVIPPEVATSPSGHKPEEEA</sequence>
<feature type="transmembrane region" description="Helical" evidence="11">
    <location>
        <begin position="117"/>
        <end position="136"/>
    </location>
</feature>
<name>A0A7V2F5Q8_RHOMR</name>
<dbReference type="InterPro" id="IPR044751">
    <property type="entry name" value="Ion_transp-like_CBS"/>
</dbReference>
<dbReference type="PROSITE" id="PS51846">
    <property type="entry name" value="CNNM"/>
    <property type="match status" value="1"/>
</dbReference>
<evidence type="ECO:0000256" key="4">
    <source>
        <dbReference type="ARBA" id="ARBA00022692"/>
    </source>
</evidence>
<organism evidence="14">
    <name type="scientific">Rhodothermus marinus</name>
    <name type="common">Rhodothermus obamensis</name>
    <dbReference type="NCBI Taxonomy" id="29549"/>
    <lineage>
        <taxon>Bacteria</taxon>
        <taxon>Pseudomonadati</taxon>
        <taxon>Rhodothermota</taxon>
        <taxon>Rhodothermia</taxon>
        <taxon>Rhodothermales</taxon>
        <taxon>Rhodothermaceae</taxon>
        <taxon>Rhodothermus</taxon>
    </lineage>
</organism>
<feature type="domain" description="CNNM transmembrane" evidence="13">
    <location>
        <begin position="1"/>
        <end position="175"/>
    </location>
</feature>
<dbReference type="CDD" id="cd04590">
    <property type="entry name" value="CBS_pair_CorC_HlyC_assoc"/>
    <property type="match status" value="1"/>
</dbReference>
<dbReference type="InterPro" id="IPR000644">
    <property type="entry name" value="CBS_dom"/>
</dbReference>
<dbReference type="InterPro" id="IPR016169">
    <property type="entry name" value="FAD-bd_PCMH_sub2"/>
</dbReference>
<keyword evidence="3" id="KW-1003">Cell membrane</keyword>
<evidence type="ECO:0000256" key="7">
    <source>
        <dbReference type="ARBA" id="ARBA00023122"/>
    </source>
</evidence>
<dbReference type="FunFam" id="3.10.580.10:FF:000002">
    <property type="entry name" value="Magnesium/cobalt efflux protein CorC"/>
    <property type="match status" value="1"/>
</dbReference>
<dbReference type="AlphaFoldDB" id="A0A7V2F5Q8"/>
<evidence type="ECO:0000256" key="5">
    <source>
        <dbReference type="ARBA" id="ARBA00022737"/>
    </source>
</evidence>
<feature type="transmembrane region" description="Helical" evidence="11">
    <location>
        <begin position="80"/>
        <end position="97"/>
    </location>
</feature>
<evidence type="ECO:0000256" key="1">
    <source>
        <dbReference type="ARBA" id="ARBA00004651"/>
    </source>
</evidence>
<dbReference type="Gene3D" id="3.10.580.10">
    <property type="entry name" value="CBS-domain"/>
    <property type="match status" value="1"/>
</dbReference>
<proteinExistence type="inferred from homology"/>
<dbReference type="InterPro" id="IPR002550">
    <property type="entry name" value="CNNM"/>
</dbReference>
<evidence type="ECO:0000256" key="3">
    <source>
        <dbReference type="ARBA" id="ARBA00022475"/>
    </source>
</evidence>
<keyword evidence="4 10" id="KW-0812">Transmembrane</keyword>
<dbReference type="InterPro" id="IPR046342">
    <property type="entry name" value="CBS_dom_sf"/>
</dbReference>
<dbReference type="SMART" id="SM01091">
    <property type="entry name" value="CorC_HlyC"/>
    <property type="match status" value="1"/>
</dbReference>
<feature type="domain" description="CBS" evidence="12">
    <location>
        <begin position="194"/>
        <end position="256"/>
    </location>
</feature>
<dbReference type="Pfam" id="PF00571">
    <property type="entry name" value="CBS"/>
    <property type="match status" value="2"/>
</dbReference>
<evidence type="ECO:0000259" key="12">
    <source>
        <dbReference type="PROSITE" id="PS51371"/>
    </source>
</evidence>
<evidence type="ECO:0000259" key="13">
    <source>
        <dbReference type="PROSITE" id="PS51846"/>
    </source>
</evidence>
<dbReference type="GO" id="GO:0050660">
    <property type="term" value="F:flavin adenine dinucleotide binding"/>
    <property type="evidence" value="ECO:0007669"/>
    <property type="project" value="InterPro"/>
</dbReference>
<comment type="similarity">
    <text evidence="2">Belongs to the UPF0053 family.</text>
</comment>
<dbReference type="Gene3D" id="3.30.465.10">
    <property type="match status" value="1"/>
</dbReference>
<keyword evidence="5" id="KW-0677">Repeat</keyword>
<protein>
    <submittedName>
        <fullName evidence="14">HlyC/CorC family transporter</fullName>
    </submittedName>
</protein>
<dbReference type="Pfam" id="PF01595">
    <property type="entry name" value="CNNM"/>
    <property type="match status" value="1"/>
</dbReference>
<accession>A0A7V2F5Q8</accession>
<evidence type="ECO:0000256" key="2">
    <source>
        <dbReference type="ARBA" id="ARBA00006337"/>
    </source>
</evidence>
<reference evidence="14" key="1">
    <citation type="journal article" date="2020" name="mSystems">
        <title>Genome- and Community-Level Interaction Insights into Carbon Utilization and Element Cycling Functions of Hydrothermarchaeota in Hydrothermal Sediment.</title>
        <authorList>
            <person name="Zhou Z."/>
            <person name="Liu Y."/>
            <person name="Xu W."/>
            <person name="Pan J."/>
            <person name="Luo Z.H."/>
            <person name="Li M."/>
        </authorList>
    </citation>
    <scope>NUCLEOTIDE SEQUENCE [LARGE SCALE GENOMIC DNA]</scope>
    <source>
        <strain evidence="14">SpSt-143</strain>
    </source>
</reference>
<dbReference type="PANTHER" id="PTHR22777">
    <property type="entry name" value="HEMOLYSIN-RELATED"/>
    <property type="match status" value="1"/>
</dbReference>
<dbReference type="GO" id="GO:0005886">
    <property type="term" value="C:plasma membrane"/>
    <property type="evidence" value="ECO:0007669"/>
    <property type="project" value="UniProtKB-SubCell"/>
</dbReference>
<evidence type="ECO:0000256" key="6">
    <source>
        <dbReference type="ARBA" id="ARBA00022989"/>
    </source>
</evidence>
<dbReference type="SUPFAM" id="SSF54631">
    <property type="entry name" value="CBS-domain pair"/>
    <property type="match status" value="1"/>
</dbReference>
<evidence type="ECO:0000313" key="14">
    <source>
        <dbReference type="EMBL" id="HER95769.1"/>
    </source>
</evidence>
<dbReference type="SUPFAM" id="SSF56176">
    <property type="entry name" value="FAD-binding/transporter-associated domain-like"/>
    <property type="match status" value="1"/>
</dbReference>
<evidence type="ECO:0000256" key="11">
    <source>
        <dbReference type="SAM" id="Phobius"/>
    </source>
</evidence>
<comment type="subcellular location">
    <subcellularLocation>
        <location evidence="1">Cell membrane</location>
        <topology evidence="1">Multi-pass membrane protein</topology>
    </subcellularLocation>
</comment>
<feature type="transmembrane region" description="Helical" evidence="11">
    <location>
        <begin position="45"/>
        <end position="68"/>
    </location>
</feature>
<dbReference type="PANTHER" id="PTHR22777:SF32">
    <property type="entry name" value="UPF0053 INNER MEMBRANE PROTEIN YFJD"/>
    <property type="match status" value="1"/>
</dbReference>
<dbReference type="InterPro" id="IPR005170">
    <property type="entry name" value="Transptr-assoc_dom"/>
</dbReference>
<evidence type="ECO:0000256" key="8">
    <source>
        <dbReference type="ARBA" id="ARBA00023136"/>
    </source>
</evidence>
<evidence type="ECO:0000256" key="9">
    <source>
        <dbReference type="PROSITE-ProRule" id="PRU00703"/>
    </source>
</evidence>
<dbReference type="PROSITE" id="PS51371">
    <property type="entry name" value="CBS"/>
    <property type="match status" value="2"/>
</dbReference>
<keyword evidence="8 10" id="KW-0472">Membrane</keyword>
<keyword evidence="7 9" id="KW-0129">CBS domain</keyword>
<gene>
    <name evidence="14" type="ORF">ENO59_04540</name>
</gene>
<keyword evidence="6 10" id="KW-1133">Transmembrane helix</keyword>
<dbReference type="InterPro" id="IPR036318">
    <property type="entry name" value="FAD-bd_PCMH-like_sf"/>
</dbReference>